<name>A0ACB8YIJ4_ARCLA</name>
<evidence type="ECO:0000313" key="2">
    <source>
        <dbReference type="Proteomes" id="UP001055879"/>
    </source>
</evidence>
<reference evidence="1 2" key="2">
    <citation type="journal article" date="2022" name="Mol. Ecol. Resour.">
        <title>The genomes of chicory, endive, great burdock and yacon provide insights into Asteraceae paleo-polyploidization history and plant inulin production.</title>
        <authorList>
            <person name="Fan W."/>
            <person name="Wang S."/>
            <person name="Wang H."/>
            <person name="Wang A."/>
            <person name="Jiang F."/>
            <person name="Liu H."/>
            <person name="Zhao H."/>
            <person name="Xu D."/>
            <person name="Zhang Y."/>
        </authorList>
    </citation>
    <scope>NUCLEOTIDE SEQUENCE [LARGE SCALE GENOMIC DNA]</scope>
    <source>
        <strain evidence="2">cv. Niubang</strain>
    </source>
</reference>
<proteinExistence type="predicted"/>
<protein>
    <submittedName>
        <fullName evidence="1">Uncharacterized protein</fullName>
    </submittedName>
</protein>
<sequence length="96" mass="10829">MVMEGGDIESCCSSRASEASPAEVASRKQRPKVEVYQEVLRHLRESDCEGACEPGFEDHLWSHFSRLPVRISMVMVGEYIYGASAIVFPFDFCHEN</sequence>
<accession>A0ACB8YIJ4</accession>
<reference evidence="2" key="1">
    <citation type="journal article" date="2022" name="Mol. Ecol. Resour.">
        <title>The genomes of chicory, endive, great burdock and yacon provide insights into Asteraceae palaeo-polyploidization history and plant inulin production.</title>
        <authorList>
            <person name="Fan W."/>
            <person name="Wang S."/>
            <person name="Wang H."/>
            <person name="Wang A."/>
            <person name="Jiang F."/>
            <person name="Liu H."/>
            <person name="Zhao H."/>
            <person name="Xu D."/>
            <person name="Zhang Y."/>
        </authorList>
    </citation>
    <scope>NUCLEOTIDE SEQUENCE [LARGE SCALE GENOMIC DNA]</scope>
    <source>
        <strain evidence="2">cv. Niubang</strain>
    </source>
</reference>
<gene>
    <name evidence="1" type="ORF">L6452_34140</name>
</gene>
<dbReference type="Proteomes" id="UP001055879">
    <property type="component" value="Linkage Group LG12"/>
</dbReference>
<organism evidence="1 2">
    <name type="scientific">Arctium lappa</name>
    <name type="common">Greater burdock</name>
    <name type="synonym">Lappa major</name>
    <dbReference type="NCBI Taxonomy" id="4217"/>
    <lineage>
        <taxon>Eukaryota</taxon>
        <taxon>Viridiplantae</taxon>
        <taxon>Streptophyta</taxon>
        <taxon>Embryophyta</taxon>
        <taxon>Tracheophyta</taxon>
        <taxon>Spermatophyta</taxon>
        <taxon>Magnoliopsida</taxon>
        <taxon>eudicotyledons</taxon>
        <taxon>Gunneridae</taxon>
        <taxon>Pentapetalae</taxon>
        <taxon>asterids</taxon>
        <taxon>campanulids</taxon>
        <taxon>Asterales</taxon>
        <taxon>Asteraceae</taxon>
        <taxon>Carduoideae</taxon>
        <taxon>Cardueae</taxon>
        <taxon>Arctiinae</taxon>
        <taxon>Arctium</taxon>
    </lineage>
</organism>
<evidence type="ECO:0000313" key="1">
    <source>
        <dbReference type="EMBL" id="KAI3684911.1"/>
    </source>
</evidence>
<comment type="caution">
    <text evidence="1">The sequence shown here is derived from an EMBL/GenBank/DDBJ whole genome shotgun (WGS) entry which is preliminary data.</text>
</comment>
<dbReference type="EMBL" id="CM042058">
    <property type="protein sequence ID" value="KAI3684911.1"/>
    <property type="molecule type" value="Genomic_DNA"/>
</dbReference>
<keyword evidence="2" id="KW-1185">Reference proteome</keyword>